<dbReference type="PROSITE" id="PS01152">
    <property type="entry name" value="HESB"/>
    <property type="match status" value="1"/>
</dbReference>
<dbReference type="Gene3D" id="2.60.300.12">
    <property type="entry name" value="HesB-like domain"/>
    <property type="match status" value="1"/>
</dbReference>
<dbReference type="NCBIfam" id="NF007050">
    <property type="entry name" value="PRK09504.1"/>
    <property type="match status" value="1"/>
</dbReference>
<protein>
    <submittedName>
        <fullName evidence="3">Iron-sulfur cluster assembly accessory protein</fullName>
    </submittedName>
</protein>
<evidence type="ECO:0000259" key="2">
    <source>
        <dbReference type="Pfam" id="PF01521"/>
    </source>
</evidence>
<gene>
    <name evidence="3" type="ORF">HMPREF1563_2657</name>
</gene>
<evidence type="ECO:0000313" key="4">
    <source>
        <dbReference type="Proteomes" id="UP000022311"/>
    </source>
</evidence>
<dbReference type="GO" id="GO:0005829">
    <property type="term" value="C:cytosol"/>
    <property type="evidence" value="ECO:0007669"/>
    <property type="project" value="TreeGrafter"/>
</dbReference>
<dbReference type="InterPro" id="IPR050322">
    <property type="entry name" value="Fe-S_cluster_asmbl/transfer"/>
</dbReference>
<name>A0AAV3M5J6_9GAMM</name>
<feature type="domain" description="Core" evidence="2">
    <location>
        <begin position="60"/>
        <end position="160"/>
    </location>
</feature>
<organism evidence="3 4">
    <name type="scientific">Providencia alcalifaciens 205/92</name>
    <dbReference type="NCBI Taxonomy" id="1256988"/>
    <lineage>
        <taxon>Bacteria</taxon>
        <taxon>Pseudomonadati</taxon>
        <taxon>Pseudomonadota</taxon>
        <taxon>Gammaproteobacteria</taxon>
        <taxon>Enterobacterales</taxon>
        <taxon>Morganellaceae</taxon>
        <taxon>Providencia</taxon>
    </lineage>
</organism>
<dbReference type="PANTHER" id="PTHR10072:SF47">
    <property type="entry name" value="PROTEIN SUFA"/>
    <property type="match status" value="1"/>
</dbReference>
<reference evidence="3 4" key="1">
    <citation type="submission" date="2014-01" db="EMBL/GenBank/DDBJ databases">
        <authorList>
            <person name="Durkin A.S."/>
            <person name="McCorrison J."/>
            <person name="Torralba M."/>
            <person name="Gillis M."/>
            <person name="Haft D.H."/>
            <person name="Methe B."/>
            <person name="Sutton G."/>
            <person name="Nelson K.E."/>
        </authorList>
    </citation>
    <scope>NUCLEOTIDE SEQUENCE [LARGE SCALE GENOMIC DNA]</scope>
    <source>
        <strain evidence="3 4">205/92</strain>
    </source>
</reference>
<dbReference type="InterPro" id="IPR016092">
    <property type="entry name" value="ATAP"/>
</dbReference>
<sequence length="164" mass="18339">MLSNRYNLLKQVVEVIWVIITMSYREKISDNRLKNHKKSEVNMTDGVETFSLDENSWQGVSLTPNAAKQINKLVLQTPNSKGLSLGVKQSGCAGFGYVFEMIENPTDDHLLFELDGAHLYVPKQAMPFIDGTVVDYVQEGLNHIFKFNNPKAQHACGCGESFGV</sequence>
<dbReference type="GO" id="GO:0016226">
    <property type="term" value="P:iron-sulfur cluster assembly"/>
    <property type="evidence" value="ECO:0007669"/>
    <property type="project" value="InterPro"/>
</dbReference>
<dbReference type="GO" id="GO:0051537">
    <property type="term" value="F:2 iron, 2 sulfur cluster binding"/>
    <property type="evidence" value="ECO:0007669"/>
    <property type="project" value="TreeGrafter"/>
</dbReference>
<dbReference type="NCBIfam" id="TIGR00049">
    <property type="entry name" value="iron-sulfur cluster assembly accessory protein"/>
    <property type="match status" value="1"/>
</dbReference>
<comment type="similarity">
    <text evidence="1">Belongs to the HesB/IscA family.</text>
</comment>
<dbReference type="PANTHER" id="PTHR10072">
    <property type="entry name" value="IRON-SULFUR CLUSTER ASSEMBLY PROTEIN"/>
    <property type="match status" value="1"/>
</dbReference>
<dbReference type="SUPFAM" id="SSF89360">
    <property type="entry name" value="HesB-like domain"/>
    <property type="match status" value="1"/>
</dbReference>
<evidence type="ECO:0000256" key="1">
    <source>
        <dbReference type="ARBA" id="ARBA00006718"/>
    </source>
</evidence>
<accession>A0AAV3M5J6</accession>
<dbReference type="InterPro" id="IPR000361">
    <property type="entry name" value="ATAP_core_dom"/>
</dbReference>
<dbReference type="InterPro" id="IPR035903">
    <property type="entry name" value="HesB-like_dom_sf"/>
</dbReference>
<dbReference type="Pfam" id="PF01521">
    <property type="entry name" value="Fe-S_biosyn"/>
    <property type="match status" value="1"/>
</dbReference>
<dbReference type="EMBL" id="JALD01000045">
    <property type="protein sequence ID" value="EUD10894.1"/>
    <property type="molecule type" value="Genomic_DNA"/>
</dbReference>
<proteinExistence type="inferred from homology"/>
<evidence type="ECO:0000313" key="3">
    <source>
        <dbReference type="EMBL" id="EUD10894.1"/>
    </source>
</evidence>
<dbReference type="InterPro" id="IPR017870">
    <property type="entry name" value="FeS_cluster_insertion_CS"/>
</dbReference>
<comment type="caution">
    <text evidence="3">The sequence shown here is derived from an EMBL/GenBank/DDBJ whole genome shotgun (WGS) entry which is preliminary data.</text>
</comment>
<dbReference type="AlphaFoldDB" id="A0AAV3M5J6"/>
<dbReference type="Proteomes" id="UP000022311">
    <property type="component" value="Unassembled WGS sequence"/>
</dbReference>